<organism evidence="1 2">
    <name type="scientific">Peribacillus glennii</name>
    <dbReference type="NCBI Taxonomy" id="2303991"/>
    <lineage>
        <taxon>Bacteria</taxon>
        <taxon>Bacillati</taxon>
        <taxon>Bacillota</taxon>
        <taxon>Bacilli</taxon>
        <taxon>Bacillales</taxon>
        <taxon>Bacillaceae</taxon>
        <taxon>Peribacillus</taxon>
    </lineage>
</organism>
<evidence type="ECO:0000313" key="2">
    <source>
        <dbReference type="Proteomes" id="UP000262939"/>
    </source>
</evidence>
<accession>A0A372LA65</accession>
<reference evidence="1 2" key="1">
    <citation type="submission" date="2018-08" db="EMBL/GenBank/DDBJ databases">
        <title>Bacillus chawlae sp. nov., Bacillus glennii sp. nov., and Bacillus saganii sp. nov. Isolated from the Vehicle Assembly Building at Kennedy Space Center where the Viking Spacecraft were Assembled.</title>
        <authorList>
            <person name="Seuylemezian A."/>
            <person name="Vaishampayan P."/>
        </authorList>
    </citation>
    <scope>NUCLEOTIDE SEQUENCE [LARGE SCALE GENOMIC DNA]</scope>
    <source>
        <strain evidence="1 2">V44-8</strain>
    </source>
</reference>
<gene>
    <name evidence="1" type="ORF">D0466_15260</name>
</gene>
<proteinExistence type="predicted"/>
<dbReference type="Proteomes" id="UP000262939">
    <property type="component" value="Unassembled WGS sequence"/>
</dbReference>
<protein>
    <submittedName>
        <fullName evidence="1">Uncharacterized protein</fullName>
    </submittedName>
</protein>
<sequence>MYFGRWTGGLNVCWVRIGPRSRYEYSYVPLANGYSFSKVASKVPKKLIAGVCCYSHVDKLKLRVRIQMVS</sequence>
<evidence type="ECO:0000313" key="1">
    <source>
        <dbReference type="EMBL" id="RFU62508.1"/>
    </source>
</evidence>
<comment type="caution">
    <text evidence="1">The sequence shown here is derived from an EMBL/GenBank/DDBJ whole genome shotgun (WGS) entry which is preliminary data.</text>
</comment>
<name>A0A372LA65_9BACI</name>
<keyword evidence="2" id="KW-1185">Reference proteome</keyword>
<dbReference type="EMBL" id="QVTD01000010">
    <property type="protein sequence ID" value="RFU62508.1"/>
    <property type="molecule type" value="Genomic_DNA"/>
</dbReference>
<dbReference type="AlphaFoldDB" id="A0A372LA65"/>